<dbReference type="EMBL" id="JAUCMV010000004">
    <property type="protein sequence ID" value="KAK0401997.1"/>
    <property type="molecule type" value="Genomic_DNA"/>
</dbReference>
<dbReference type="AlphaFoldDB" id="A0AA39HCJ3"/>
<accession>A0AA39HCJ3</accession>
<evidence type="ECO:0000313" key="1">
    <source>
        <dbReference type="EMBL" id="KAK0401997.1"/>
    </source>
</evidence>
<proteinExistence type="predicted"/>
<organism evidence="1 2">
    <name type="scientific">Steinernema hermaphroditum</name>
    <dbReference type="NCBI Taxonomy" id="289476"/>
    <lineage>
        <taxon>Eukaryota</taxon>
        <taxon>Metazoa</taxon>
        <taxon>Ecdysozoa</taxon>
        <taxon>Nematoda</taxon>
        <taxon>Chromadorea</taxon>
        <taxon>Rhabditida</taxon>
        <taxon>Tylenchina</taxon>
        <taxon>Panagrolaimomorpha</taxon>
        <taxon>Strongyloidoidea</taxon>
        <taxon>Steinernematidae</taxon>
        <taxon>Steinernema</taxon>
    </lineage>
</organism>
<reference evidence="1" key="1">
    <citation type="submission" date="2023-06" db="EMBL/GenBank/DDBJ databases">
        <title>Genomic analysis of the entomopathogenic nematode Steinernema hermaphroditum.</title>
        <authorList>
            <person name="Schwarz E.M."/>
            <person name="Heppert J.K."/>
            <person name="Baniya A."/>
            <person name="Schwartz H.T."/>
            <person name="Tan C.-H."/>
            <person name="Antoshechkin I."/>
            <person name="Sternberg P.W."/>
            <person name="Goodrich-Blair H."/>
            <person name="Dillman A.R."/>
        </authorList>
    </citation>
    <scope>NUCLEOTIDE SEQUENCE</scope>
    <source>
        <strain evidence="1">PS9179</strain>
        <tissue evidence="1">Whole animal</tissue>
    </source>
</reference>
<dbReference type="Proteomes" id="UP001175271">
    <property type="component" value="Unassembled WGS sequence"/>
</dbReference>
<evidence type="ECO:0000313" key="2">
    <source>
        <dbReference type="Proteomes" id="UP001175271"/>
    </source>
</evidence>
<comment type="caution">
    <text evidence="1">The sequence shown here is derived from an EMBL/GenBank/DDBJ whole genome shotgun (WGS) entry which is preliminary data.</text>
</comment>
<name>A0AA39HCJ3_9BILA</name>
<gene>
    <name evidence="1" type="ORF">QR680_016086</name>
</gene>
<keyword evidence="2" id="KW-1185">Reference proteome</keyword>
<sequence>MRSYTAAITKFQRDCAVSLLLAKTLCSSGILLVKRNEVRSDQPGFRIHQFGTMQGDLYFYRERTPRE</sequence>
<protein>
    <submittedName>
        <fullName evidence="1">Uncharacterized protein</fullName>
    </submittedName>
</protein>